<dbReference type="Proteomes" id="UP001200034">
    <property type="component" value="Unassembled WGS sequence"/>
</dbReference>
<dbReference type="InterPro" id="IPR045057">
    <property type="entry name" value="Gcn5-rel_NAT"/>
</dbReference>
<evidence type="ECO:0000256" key="1">
    <source>
        <dbReference type="ARBA" id="ARBA00006233"/>
    </source>
</evidence>
<evidence type="ECO:0000256" key="3">
    <source>
        <dbReference type="ARBA" id="ARBA00031876"/>
    </source>
</evidence>
<evidence type="ECO:0000259" key="4">
    <source>
        <dbReference type="PROSITE" id="PS51729"/>
    </source>
</evidence>
<protein>
    <recommendedName>
        <fullName evidence="2">Protein NATD1</fullName>
    </recommendedName>
    <alternativeName>
        <fullName evidence="3">N-acetyltransferase domain-containing protein 1</fullName>
    </alternativeName>
</protein>
<feature type="domain" description="N-acetyltransferase" evidence="4">
    <location>
        <begin position="1"/>
        <end position="70"/>
    </location>
</feature>
<sequence length="71" mass="7863">AQLKYDIDDGVMHIKHTGVPRALSGHGIGKLLAKAALDYGVQRGLIIKISCGFVKNYVDDYEPQFLKYIIS</sequence>
<gene>
    <name evidence="5" type="ORF">KR093_003576</name>
</gene>
<name>A0AAD4PGR9_9MUSC</name>
<dbReference type="PROSITE" id="PS51729">
    <property type="entry name" value="GNAT_YJDJ"/>
    <property type="match status" value="1"/>
</dbReference>
<dbReference type="AlphaFoldDB" id="A0AAD4PGR9"/>
<accession>A0AAD4PGR9</accession>
<organism evidence="5 6">
    <name type="scientific">Drosophila rubida</name>
    <dbReference type="NCBI Taxonomy" id="30044"/>
    <lineage>
        <taxon>Eukaryota</taxon>
        <taxon>Metazoa</taxon>
        <taxon>Ecdysozoa</taxon>
        <taxon>Arthropoda</taxon>
        <taxon>Hexapoda</taxon>
        <taxon>Insecta</taxon>
        <taxon>Pterygota</taxon>
        <taxon>Neoptera</taxon>
        <taxon>Endopterygota</taxon>
        <taxon>Diptera</taxon>
        <taxon>Brachycera</taxon>
        <taxon>Muscomorpha</taxon>
        <taxon>Ephydroidea</taxon>
        <taxon>Drosophilidae</taxon>
        <taxon>Drosophila</taxon>
    </lineage>
</organism>
<evidence type="ECO:0000313" key="6">
    <source>
        <dbReference type="Proteomes" id="UP001200034"/>
    </source>
</evidence>
<dbReference type="InterPro" id="IPR016181">
    <property type="entry name" value="Acyl_CoA_acyltransferase"/>
</dbReference>
<dbReference type="PANTHER" id="PTHR31435">
    <property type="entry name" value="PROTEIN NATD1"/>
    <property type="match status" value="1"/>
</dbReference>
<comment type="similarity">
    <text evidence="1">Belongs to the NATD1 family.</text>
</comment>
<dbReference type="Gene3D" id="3.40.630.30">
    <property type="match status" value="1"/>
</dbReference>
<reference evidence="5" key="1">
    <citation type="journal article" date="2021" name="Mol. Ecol. Resour.">
        <title>Phylogenomic analyses of the genus Drosophila reveals genomic signals of climate adaptation.</title>
        <authorList>
            <person name="Li F."/>
            <person name="Rane R.V."/>
            <person name="Luria V."/>
            <person name="Xiong Z."/>
            <person name="Chen J."/>
            <person name="Li Z."/>
            <person name="Catullo R.A."/>
            <person name="Griffin P.C."/>
            <person name="Schiffer M."/>
            <person name="Pearce S."/>
            <person name="Lee S.F."/>
            <person name="McElroy K."/>
            <person name="Stocker A."/>
            <person name="Shirriffs J."/>
            <person name="Cockerell F."/>
            <person name="Coppin C."/>
            <person name="Sgro C.M."/>
            <person name="Karger A."/>
            <person name="Cain J.W."/>
            <person name="Weber J.A."/>
            <person name="Santpere G."/>
            <person name="Kirschner M.W."/>
            <person name="Hoffmann A.A."/>
            <person name="Oakeshott J.G."/>
            <person name="Zhang G."/>
        </authorList>
    </citation>
    <scope>NUCLEOTIDE SEQUENCE</scope>
    <source>
        <strain evidence="5">BGI-SZ-2011g</strain>
    </source>
</reference>
<comment type="caution">
    <text evidence="5">The sequence shown here is derived from an EMBL/GenBank/DDBJ whole genome shotgun (WGS) entry which is preliminary data.</text>
</comment>
<dbReference type="PANTHER" id="PTHR31435:SF9">
    <property type="entry name" value="PROTEIN NATD1"/>
    <property type="match status" value="1"/>
</dbReference>
<evidence type="ECO:0000256" key="2">
    <source>
        <dbReference type="ARBA" id="ARBA00020243"/>
    </source>
</evidence>
<keyword evidence="6" id="KW-1185">Reference proteome</keyword>
<evidence type="ECO:0000313" key="5">
    <source>
        <dbReference type="EMBL" id="KAH8358959.1"/>
    </source>
</evidence>
<feature type="non-terminal residue" evidence="5">
    <location>
        <position position="71"/>
    </location>
</feature>
<dbReference type="Pfam" id="PF14542">
    <property type="entry name" value="Acetyltransf_CG"/>
    <property type="match status" value="1"/>
</dbReference>
<dbReference type="InterPro" id="IPR031165">
    <property type="entry name" value="GNAT_YJDJ"/>
</dbReference>
<proteinExistence type="inferred from homology"/>
<dbReference type="SUPFAM" id="SSF55729">
    <property type="entry name" value="Acyl-CoA N-acyltransferases (Nat)"/>
    <property type="match status" value="1"/>
</dbReference>
<dbReference type="EMBL" id="JAJJHW010003409">
    <property type="protein sequence ID" value="KAH8358959.1"/>
    <property type="molecule type" value="Genomic_DNA"/>
</dbReference>